<name>A0A8H6TEU1_9AGAR</name>
<feature type="transmembrane region" description="Helical" evidence="7">
    <location>
        <begin position="612"/>
        <end position="632"/>
    </location>
</feature>
<dbReference type="Pfam" id="PF03105">
    <property type="entry name" value="SPX"/>
    <property type="match status" value="1"/>
</dbReference>
<protein>
    <submittedName>
        <fullName evidence="10">Signal transduction protein</fullName>
    </submittedName>
</protein>
<evidence type="ECO:0000259" key="9">
    <source>
        <dbReference type="PROSITE" id="PS51382"/>
    </source>
</evidence>
<dbReference type="OrthoDB" id="9970435at2759"/>
<feature type="domain" description="SPX" evidence="9">
    <location>
        <begin position="1"/>
        <end position="354"/>
    </location>
</feature>
<keyword evidence="4 7" id="KW-1133">Transmembrane helix</keyword>
<dbReference type="Proteomes" id="UP000636479">
    <property type="component" value="Unassembled WGS sequence"/>
</dbReference>
<feature type="transmembrane region" description="Helical" evidence="7">
    <location>
        <begin position="675"/>
        <end position="699"/>
    </location>
</feature>
<comment type="subcellular location">
    <subcellularLocation>
        <location evidence="1">Membrane</location>
        <topology evidence="1">Multi-pass membrane protein</topology>
    </subcellularLocation>
</comment>
<keyword evidence="5 7" id="KW-0472">Membrane</keyword>
<keyword evidence="11" id="KW-1185">Reference proteome</keyword>
<evidence type="ECO:0000313" key="10">
    <source>
        <dbReference type="EMBL" id="KAF7316200.1"/>
    </source>
</evidence>
<evidence type="ECO:0000256" key="5">
    <source>
        <dbReference type="ARBA" id="ARBA00023136"/>
    </source>
</evidence>
<dbReference type="GeneID" id="59340829"/>
<accession>A0A8H6TEU1</accession>
<organism evidence="10 11">
    <name type="scientific">Mycena indigotica</name>
    <dbReference type="NCBI Taxonomy" id="2126181"/>
    <lineage>
        <taxon>Eukaryota</taxon>
        <taxon>Fungi</taxon>
        <taxon>Dikarya</taxon>
        <taxon>Basidiomycota</taxon>
        <taxon>Agaricomycotina</taxon>
        <taxon>Agaricomycetes</taxon>
        <taxon>Agaricomycetidae</taxon>
        <taxon>Agaricales</taxon>
        <taxon>Marasmiineae</taxon>
        <taxon>Mycenaceae</taxon>
        <taxon>Mycena</taxon>
    </lineage>
</organism>
<feature type="transmembrane region" description="Helical" evidence="7">
    <location>
        <begin position="493"/>
        <end position="512"/>
    </location>
</feature>
<keyword evidence="3 7" id="KW-0812">Transmembrane</keyword>
<reference evidence="10" key="1">
    <citation type="submission" date="2020-05" db="EMBL/GenBank/DDBJ databases">
        <title>Mycena genomes resolve the evolution of fungal bioluminescence.</title>
        <authorList>
            <person name="Tsai I.J."/>
        </authorList>
    </citation>
    <scope>NUCLEOTIDE SEQUENCE</scope>
    <source>
        <strain evidence="10">171206Taipei</strain>
    </source>
</reference>
<dbReference type="GO" id="GO:0016036">
    <property type="term" value="P:cellular response to phosphate starvation"/>
    <property type="evidence" value="ECO:0007669"/>
    <property type="project" value="TreeGrafter"/>
</dbReference>
<evidence type="ECO:0000256" key="7">
    <source>
        <dbReference type="SAM" id="Phobius"/>
    </source>
</evidence>
<comment type="caution">
    <text evidence="10">The sequence shown here is derived from an EMBL/GenBank/DDBJ whole genome shotgun (WGS) entry which is preliminary data.</text>
</comment>
<dbReference type="AlphaFoldDB" id="A0A8H6TEU1"/>
<feature type="domain" description="EXS" evidence="8">
    <location>
        <begin position="607"/>
        <end position="800"/>
    </location>
</feature>
<dbReference type="CDD" id="cd14475">
    <property type="entry name" value="SPX_SYG1_like"/>
    <property type="match status" value="1"/>
</dbReference>
<comment type="similarity">
    <text evidence="2">Belongs to the SYG1 (TC 2.A.94) family.</text>
</comment>
<dbReference type="GO" id="GO:0005794">
    <property type="term" value="C:Golgi apparatus"/>
    <property type="evidence" value="ECO:0007669"/>
    <property type="project" value="TreeGrafter"/>
</dbReference>
<feature type="transmembrane region" description="Helical" evidence="7">
    <location>
        <begin position="410"/>
        <end position="431"/>
    </location>
</feature>
<feature type="region of interest" description="Disordered" evidence="6">
    <location>
        <begin position="61"/>
        <end position="122"/>
    </location>
</feature>
<dbReference type="GO" id="GO:0005886">
    <property type="term" value="C:plasma membrane"/>
    <property type="evidence" value="ECO:0007669"/>
    <property type="project" value="TreeGrafter"/>
</dbReference>
<evidence type="ECO:0000256" key="1">
    <source>
        <dbReference type="ARBA" id="ARBA00004141"/>
    </source>
</evidence>
<sequence length="828" mass="94994">MKFARYLEDAQTPEWQRAYIDYRLLKKRITAIRRAMASQEQTISPISSRINTNLTVPSQVSVAQTDIPNSPRSSLSVAKSTEGQQPPTNLNDSLPDFPGESSQRRDPFHRSTTMPASIGSSARRTASFTRMFSSSNSRLSRRITLLVGGQKPHPYSDLPLRELLPLLSPLELAFFTTLDAEVEKIEKFYVAREHDMKLLTNLLEQQLAELDEHRKLFNAAHSVGAWSTALNANALLKLKTRLQDGVAETASSKDKGKGVYNGSSKAAETPAFSTSNLSLPEQTTATGAHTPGTAQLHPSDFHDAKHKLRKAVMEHYRGLEMLQNYRILNLTGIRKALKKFQKITKISAQKAYNSEKVEKTTFASAEENLKVMMDKMEAMYAIRFTHGDKKKALERLRLGPMHKSHHVSTFWSGLLVGLALPALASGLYYSYQQATRDAIPGWDALLLVYATFLIPVVFSFLVGINVLIWSNTRINYVFIFEFDLRTRMDHREYFEIPSLLFAALCGAFWLSFAQIGAPSVDPTIWPLVWLGFAGVIMLDPLPLIFKPSRWWFLRSLGKLMTSGTRPVEFADFWMGDQFCSLVFSLSNLYLVGCLYDDGFNSHWRQCGATSRLWPLSFFLAILPFLIRFVQSIKRYADSGVGTHLVNAGKYFSGIIAYLCYFLWRHRGGYGATFMTWCLFQTLYSIYAGSWDLFMDWSIFKLHENYPLLRKELLYSSHVYVYYFAIISNTLLRFVWVIYIPNRGLDMTLRSFIAACCEMLRRWQWNFYRLENEQLGNRDQYRATREVPLPYSLDERRAERDDEFERKMSPRWLPQRGLSLRRQRGAIEV</sequence>
<dbReference type="PANTHER" id="PTHR10783:SF103">
    <property type="entry name" value="SOLUTE CARRIER FAMILY 53 MEMBER 1"/>
    <property type="match status" value="1"/>
</dbReference>
<evidence type="ECO:0000256" key="4">
    <source>
        <dbReference type="ARBA" id="ARBA00022989"/>
    </source>
</evidence>
<dbReference type="RefSeq" id="XP_037226223.1">
    <property type="nucleotide sequence ID" value="XM_037358313.1"/>
</dbReference>
<feature type="transmembrane region" description="Helical" evidence="7">
    <location>
        <begin position="524"/>
        <end position="545"/>
    </location>
</feature>
<feature type="transmembrane region" description="Helical" evidence="7">
    <location>
        <begin position="446"/>
        <end position="472"/>
    </location>
</feature>
<evidence type="ECO:0000259" key="8">
    <source>
        <dbReference type="PROSITE" id="PS51380"/>
    </source>
</evidence>
<dbReference type="GO" id="GO:0006817">
    <property type="term" value="P:phosphate ion transport"/>
    <property type="evidence" value="ECO:0007669"/>
    <property type="project" value="TreeGrafter"/>
</dbReference>
<dbReference type="InterPro" id="IPR004331">
    <property type="entry name" value="SPX_dom"/>
</dbReference>
<feature type="transmembrane region" description="Helical" evidence="7">
    <location>
        <begin position="719"/>
        <end position="739"/>
    </location>
</feature>
<feature type="compositionally biased region" description="Polar residues" evidence="6">
    <location>
        <begin position="61"/>
        <end position="92"/>
    </location>
</feature>
<dbReference type="EMBL" id="JACAZF010000001">
    <property type="protein sequence ID" value="KAF7316200.1"/>
    <property type="molecule type" value="Genomic_DNA"/>
</dbReference>
<gene>
    <name evidence="10" type="ORF">MIND_00138400</name>
</gene>
<feature type="region of interest" description="Disordered" evidence="6">
    <location>
        <begin position="247"/>
        <end position="277"/>
    </location>
</feature>
<dbReference type="InterPro" id="IPR004342">
    <property type="entry name" value="EXS_C"/>
</dbReference>
<proteinExistence type="inferred from homology"/>
<dbReference type="GO" id="GO:0000822">
    <property type="term" value="F:inositol hexakisphosphate binding"/>
    <property type="evidence" value="ECO:0007669"/>
    <property type="project" value="TreeGrafter"/>
</dbReference>
<feature type="compositionally biased region" description="Polar residues" evidence="6">
    <location>
        <begin position="110"/>
        <end position="122"/>
    </location>
</feature>
<dbReference type="PROSITE" id="PS51382">
    <property type="entry name" value="SPX"/>
    <property type="match status" value="1"/>
</dbReference>
<dbReference type="PANTHER" id="PTHR10783">
    <property type="entry name" value="XENOTROPIC AND POLYTROPIC RETROVIRUS RECEPTOR 1-RELATED"/>
    <property type="match status" value="1"/>
</dbReference>
<evidence type="ECO:0000256" key="2">
    <source>
        <dbReference type="ARBA" id="ARBA00009665"/>
    </source>
</evidence>
<dbReference type="PROSITE" id="PS51380">
    <property type="entry name" value="EXS"/>
    <property type="match status" value="1"/>
</dbReference>
<evidence type="ECO:0000313" key="11">
    <source>
        <dbReference type="Proteomes" id="UP000636479"/>
    </source>
</evidence>
<feature type="transmembrane region" description="Helical" evidence="7">
    <location>
        <begin position="644"/>
        <end position="663"/>
    </location>
</feature>
<dbReference type="Pfam" id="PF03124">
    <property type="entry name" value="EXS"/>
    <property type="match status" value="1"/>
</dbReference>
<evidence type="ECO:0000256" key="6">
    <source>
        <dbReference type="SAM" id="MobiDB-lite"/>
    </source>
</evidence>
<evidence type="ECO:0000256" key="3">
    <source>
        <dbReference type="ARBA" id="ARBA00022692"/>
    </source>
</evidence>
<feature type="compositionally biased region" description="Polar residues" evidence="6">
    <location>
        <begin position="261"/>
        <end position="277"/>
    </location>
</feature>